<dbReference type="EMBL" id="CAJVPT010016805">
    <property type="protein sequence ID" value="CAG8621617.1"/>
    <property type="molecule type" value="Genomic_DNA"/>
</dbReference>
<feature type="non-terminal residue" evidence="1">
    <location>
        <position position="95"/>
    </location>
</feature>
<organism evidence="1 2">
    <name type="scientific">Acaulospora colombiana</name>
    <dbReference type="NCBI Taxonomy" id="27376"/>
    <lineage>
        <taxon>Eukaryota</taxon>
        <taxon>Fungi</taxon>
        <taxon>Fungi incertae sedis</taxon>
        <taxon>Mucoromycota</taxon>
        <taxon>Glomeromycotina</taxon>
        <taxon>Glomeromycetes</taxon>
        <taxon>Diversisporales</taxon>
        <taxon>Acaulosporaceae</taxon>
        <taxon>Acaulospora</taxon>
    </lineage>
</organism>
<proteinExistence type="predicted"/>
<reference evidence="1" key="1">
    <citation type="submission" date="2021-06" db="EMBL/GenBank/DDBJ databases">
        <authorList>
            <person name="Kallberg Y."/>
            <person name="Tangrot J."/>
            <person name="Rosling A."/>
        </authorList>
    </citation>
    <scope>NUCLEOTIDE SEQUENCE</scope>
    <source>
        <strain evidence="1">CL356</strain>
    </source>
</reference>
<dbReference type="Proteomes" id="UP000789525">
    <property type="component" value="Unassembled WGS sequence"/>
</dbReference>
<protein>
    <submittedName>
        <fullName evidence="1">1075_t:CDS:1</fullName>
    </submittedName>
</protein>
<keyword evidence="2" id="KW-1185">Reference proteome</keyword>
<name>A0ACA9N144_9GLOM</name>
<sequence length="95" mass="10156">MCSTGLEAMEASGELIFELEGWQQATPPSILTSHCKFGYGSSGKVIPSRYNLFVYQVVHKPTHNTASPNSTHAMSESLAAQIRVEQGAIDGGSIT</sequence>
<accession>A0ACA9N144</accession>
<evidence type="ECO:0000313" key="2">
    <source>
        <dbReference type="Proteomes" id="UP000789525"/>
    </source>
</evidence>
<comment type="caution">
    <text evidence="1">The sequence shown here is derived from an EMBL/GenBank/DDBJ whole genome shotgun (WGS) entry which is preliminary data.</text>
</comment>
<evidence type="ECO:0000313" key="1">
    <source>
        <dbReference type="EMBL" id="CAG8621617.1"/>
    </source>
</evidence>
<gene>
    <name evidence="1" type="ORF">ACOLOM_LOCUS7347</name>
</gene>